<organism evidence="9 10">
    <name type="scientific">Colletotrichum fructicola (strain Nara gc5)</name>
    <name type="common">Anthracnose fungus</name>
    <name type="synonym">Colletotrichum gloeosporioides (strain Nara gc5)</name>
    <dbReference type="NCBI Taxonomy" id="1213859"/>
    <lineage>
        <taxon>Eukaryota</taxon>
        <taxon>Fungi</taxon>
        <taxon>Dikarya</taxon>
        <taxon>Ascomycota</taxon>
        <taxon>Pezizomycotina</taxon>
        <taxon>Sordariomycetes</taxon>
        <taxon>Hypocreomycetidae</taxon>
        <taxon>Glomerellales</taxon>
        <taxon>Glomerellaceae</taxon>
        <taxon>Colletotrichum</taxon>
        <taxon>Colletotrichum gloeosporioides species complex</taxon>
    </lineage>
</organism>
<evidence type="ECO:0000256" key="6">
    <source>
        <dbReference type="ARBA" id="ARBA00023004"/>
    </source>
</evidence>
<dbReference type="InParanoid" id="A0A7J6IWT5"/>
<dbReference type="OrthoDB" id="2684236at2759"/>
<evidence type="ECO:0000256" key="4">
    <source>
        <dbReference type="ARBA" id="ARBA00022723"/>
    </source>
</evidence>
<keyword evidence="6" id="KW-0408">Iron</keyword>
<dbReference type="RefSeq" id="XP_066008295.1">
    <property type="nucleotide sequence ID" value="XM_066152361.1"/>
</dbReference>
<dbReference type="InterPro" id="IPR036851">
    <property type="entry name" value="Chloroperoxidase-like_sf"/>
</dbReference>
<name>A0A7J6IWT5_COLFN</name>
<evidence type="ECO:0000313" key="9">
    <source>
        <dbReference type="EMBL" id="KAF4481377.1"/>
    </source>
</evidence>
<evidence type="ECO:0000256" key="5">
    <source>
        <dbReference type="ARBA" id="ARBA00023002"/>
    </source>
</evidence>
<sequence length="617" mass="66888">MPAIFADQVLPVGNEQKIKLDASIKDQEIAQREVPSTADCATHLRLLDTFVALRRSVELLADEADLTAAQGWDLYCRRAVSRFEKWSTSTQRGQPPVDVLMAWHALMLHPKAYARFIELGGSLGLDGLDWTEVSNAVDIDITLSGFLDLIEADGTLESLVAEGRQSTGIFNLKNPAGTVLFSYDLAAAINRQFDFSTKMSRYAWLRSPTAESTLAQSVERYRNFFHLIGAHPGTVMVPTLDIDLVWHTHQLAPLRYRAYSKKMAGRLIDHDDEISADRLQELSTDMQGLWREEFGTEYHACLCWTCEAGRAHVSVDAVESRLRDEERQRELLPLADLAFPRCADCGNHATSCCPPSDGAECGSGCGGGHIMVAAAACAASTSALAVPSDEDPNFAWQAPDATAKRSPCPMLNSLANHGYLPRDGNAISMDNLISGLGKALNFNESLVRTLGTPAFATSTTGDANTFNLDDIAKHNVIEHDGSLSRADFAVTGDAKTFNQSVFDETYGYLTEGAAATEEKVNVATMATARSKRIATAQATNPSFNLTSSQVTVSLGESAVILGTLGGSFSEPAAPLEWMKIVFEEERLPFKEGFNTSTEVITTAQVLGLSQLIATSST</sequence>
<dbReference type="PANTHER" id="PTHR33577:SF19">
    <property type="entry name" value="HEME HALOPEROXIDASE FAMILY PROFILE DOMAIN-CONTAINING PROTEIN-RELATED"/>
    <property type="match status" value="1"/>
</dbReference>
<gene>
    <name evidence="9" type="ORF">CGGC5_v010469</name>
</gene>
<reference evidence="9 10" key="2">
    <citation type="submission" date="2020-04" db="EMBL/GenBank/DDBJ databases">
        <title>Genome sequencing and assembly of multiple isolates from the Colletotrichum gloeosporioides species complex.</title>
        <authorList>
            <person name="Gan P."/>
            <person name="Shirasu K."/>
        </authorList>
    </citation>
    <scope>NUCLEOTIDE SEQUENCE [LARGE SCALE GENOMIC DNA]</scope>
    <source>
        <strain evidence="9 10">Nara gc5</strain>
    </source>
</reference>
<dbReference type="AlphaFoldDB" id="A0A7J6IWT5"/>
<dbReference type="GeneID" id="43605557"/>
<keyword evidence="4" id="KW-0479">Metal-binding</keyword>
<evidence type="ECO:0000313" key="10">
    <source>
        <dbReference type="Proteomes" id="UP000011096"/>
    </source>
</evidence>
<dbReference type="Gene3D" id="1.10.489.10">
    <property type="entry name" value="Chloroperoxidase-like"/>
    <property type="match status" value="1"/>
</dbReference>
<comment type="cofactor">
    <cofactor evidence="1">
        <name>heme b</name>
        <dbReference type="ChEBI" id="CHEBI:60344"/>
    </cofactor>
</comment>
<feature type="domain" description="Heme haloperoxidase family profile" evidence="8">
    <location>
        <begin position="392"/>
        <end position="607"/>
    </location>
</feature>
<comment type="caution">
    <text evidence="9">The sequence shown here is derived from an EMBL/GenBank/DDBJ whole genome shotgun (WGS) entry which is preliminary data.</text>
</comment>
<keyword evidence="2 9" id="KW-0575">Peroxidase</keyword>
<dbReference type="Pfam" id="PF07173">
    <property type="entry name" value="GRDP-like"/>
    <property type="match status" value="1"/>
</dbReference>
<evidence type="ECO:0000256" key="1">
    <source>
        <dbReference type="ARBA" id="ARBA00001970"/>
    </source>
</evidence>
<dbReference type="Pfam" id="PF01328">
    <property type="entry name" value="Peroxidase_2"/>
    <property type="match status" value="1"/>
</dbReference>
<dbReference type="InterPro" id="IPR009836">
    <property type="entry name" value="GRDP-like"/>
</dbReference>
<accession>A0A7J6IWT5</accession>
<dbReference type="Proteomes" id="UP000011096">
    <property type="component" value="Unassembled WGS sequence"/>
</dbReference>
<evidence type="ECO:0000256" key="2">
    <source>
        <dbReference type="ARBA" id="ARBA00022559"/>
    </source>
</evidence>
<protein>
    <submittedName>
        <fullName evidence="9">Putative sterigmatocystin biosynthesis peroxidase stcC</fullName>
    </submittedName>
</protein>
<keyword evidence="3" id="KW-0349">Heme</keyword>
<dbReference type="EMBL" id="ANPB02000006">
    <property type="protein sequence ID" value="KAF4481377.1"/>
    <property type="molecule type" value="Genomic_DNA"/>
</dbReference>
<dbReference type="GO" id="GO:0004601">
    <property type="term" value="F:peroxidase activity"/>
    <property type="evidence" value="ECO:0007669"/>
    <property type="project" value="UniProtKB-KW"/>
</dbReference>
<dbReference type="PROSITE" id="PS51405">
    <property type="entry name" value="HEME_HALOPEROXIDASE"/>
    <property type="match status" value="1"/>
</dbReference>
<keyword evidence="10" id="KW-1185">Reference proteome</keyword>
<evidence type="ECO:0000259" key="8">
    <source>
        <dbReference type="PROSITE" id="PS51405"/>
    </source>
</evidence>
<evidence type="ECO:0000256" key="3">
    <source>
        <dbReference type="ARBA" id="ARBA00022617"/>
    </source>
</evidence>
<comment type="similarity">
    <text evidence="7">Belongs to the chloroperoxidase family.</text>
</comment>
<dbReference type="SUPFAM" id="SSF47571">
    <property type="entry name" value="Cloroperoxidase"/>
    <property type="match status" value="1"/>
</dbReference>
<dbReference type="InterPro" id="IPR000028">
    <property type="entry name" value="Chloroperoxidase"/>
</dbReference>
<evidence type="ECO:0000256" key="7">
    <source>
        <dbReference type="ARBA" id="ARBA00025795"/>
    </source>
</evidence>
<dbReference type="PANTHER" id="PTHR33577">
    <property type="entry name" value="STERIGMATOCYSTIN BIOSYNTHESIS PEROXIDASE STCC-RELATED"/>
    <property type="match status" value="1"/>
</dbReference>
<reference evidence="9 10" key="1">
    <citation type="submission" date="2012-08" db="EMBL/GenBank/DDBJ databases">
        <authorList>
            <person name="Gan P.H.P."/>
            <person name="Ikeda K."/>
            <person name="Irieda H."/>
            <person name="Narusaka M."/>
            <person name="O'Connell R.J."/>
            <person name="Narusaka Y."/>
            <person name="Takano Y."/>
            <person name="Kubo Y."/>
            <person name="Shirasu K."/>
        </authorList>
    </citation>
    <scope>NUCLEOTIDE SEQUENCE [LARGE SCALE GENOMIC DNA]</scope>
    <source>
        <strain evidence="9 10">Nara gc5</strain>
    </source>
</reference>
<dbReference type="GO" id="GO:0046872">
    <property type="term" value="F:metal ion binding"/>
    <property type="evidence" value="ECO:0007669"/>
    <property type="project" value="UniProtKB-KW"/>
</dbReference>
<proteinExistence type="inferred from homology"/>
<keyword evidence="5" id="KW-0560">Oxidoreductase</keyword>